<feature type="compositionally biased region" description="Basic and acidic residues" evidence="4">
    <location>
        <begin position="505"/>
        <end position="516"/>
    </location>
</feature>
<comment type="caution">
    <text evidence="6">The sequence shown here is derived from an EMBL/GenBank/DDBJ whole genome shotgun (WGS) entry which is preliminary data.</text>
</comment>
<evidence type="ECO:0000256" key="1">
    <source>
        <dbReference type="ARBA" id="ARBA00022723"/>
    </source>
</evidence>
<feature type="compositionally biased region" description="Basic and acidic residues" evidence="4">
    <location>
        <begin position="401"/>
        <end position="418"/>
    </location>
</feature>
<accession>A0A2G8LJZ8</accession>
<feature type="compositionally biased region" description="Polar residues" evidence="4">
    <location>
        <begin position="299"/>
        <end position="319"/>
    </location>
</feature>
<evidence type="ECO:0000256" key="3">
    <source>
        <dbReference type="ARBA" id="ARBA00022833"/>
    </source>
</evidence>
<dbReference type="OrthoDB" id="193703at2759"/>
<feature type="compositionally biased region" description="Polar residues" evidence="4">
    <location>
        <begin position="485"/>
        <end position="497"/>
    </location>
</feature>
<proteinExistence type="predicted"/>
<gene>
    <name evidence="6" type="ORF">BSL78_02491</name>
</gene>
<keyword evidence="1" id="KW-0479">Metal-binding</keyword>
<feature type="region of interest" description="Disordered" evidence="4">
    <location>
        <begin position="485"/>
        <end position="516"/>
    </location>
</feature>
<reference evidence="6 7" key="1">
    <citation type="journal article" date="2017" name="PLoS Biol.">
        <title>The sea cucumber genome provides insights into morphological evolution and visceral regeneration.</title>
        <authorList>
            <person name="Zhang X."/>
            <person name="Sun L."/>
            <person name="Yuan J."/>
            <person name="Sun Y."/>
            <person name="Gao Y."/>
            <person name="Zhang L."/>
            <person name="Li S."/>
            <person name="Dai H."/>
            <person name="Hamel J.F."/>
            <person name="Liu C."/>
            <person name="Yu Y."/>
            <person name="Liu S."/>
            <person name="Lin W."/>
            <person name="Guo K."/>
            <person name="Jin S."/>
            <person name="Xu P."/>
            <person name="Storey K.B."/>
            <person name="Huan P."/>
            <person name="Zhang T."/>
            <person name="Zhou Y."/>
            <person name="Zhang J."/>
            <person name="Lin C."/>
            <person name="Li X."/>
            <person name="Xing L."/>
            <person name="Huo D."/>
            <person name="Sun M."/>
            <person name="Wang L."/>
            <person name="Mercier A."/>
            <person name="Li F."/>
            <person name="Yang H."/>
            <person name="Xiang J."/>
        </authorList>
    </citation>
    <scope>NUCLEOTIDE SEQUENCE [LARGE SCALE GENOMIC DNA]</scope>
    <source>
        <strain evidence="6">Shaxun</strain>
        <tissue evidence="6">Muscle</tissue>
    </source>
</reference>
<dbReference type="GO" id="GO:0008270">
    <property type="term" value="F:zinc ion binding"/>
    <property type="evidence" value="ECO:0007669"/>
    <property type="project" value="UniProtKB-KW"/>
</dbReference>
<dbReference type="STRING" id="307972.A0A2G8LJZ8"/>
<dbReference type="PANTHER" id="PTHR16295">
    <property type="entry name" value="TRAF-TYPE ZINC FINGER PROTEIN-RELATED"/>
    <property type="match status" value="1"/>
</dbReference>
<feature type="region of interest" description="Disordered" evidence="4">
    <location>
        <begin position="371"/>
        <end position="439"/>
    </location>
</feature>
<keyword evidence="2" id="KW-0863">Zinc-finger</keyword>
<evidence type="ECO:0000259" key="5">
    <source>
        <dbReference type="Pfam" id="PF21366"/>
    </source>
</evidence>
<evidence type="ECO:0000256" key="4">
    <source>
        <dbReference type="SAM" id="MobiDB-lite"/>
    </source>
</evidence>
<dbReference type="Pfam" id="PF21366">
    <property type="entry name" value="TRAFD1-XIAF1_ZnF"/>
    <property type="match status" value="1"/>
</dbReference>
<feature type="domain" description="TRAFD1/XAF1 zinc finger" evidence="5">
    <location>
        <begin position="2"/>
        <end position="30"/>
    </location>
</feature>
<dbReference type="InterPro" id="IPR049439">
    <property type="entry name" value="TRAFD1-XIAF1_Znf"/>
</dbReference>
<sequence>MSEHKDFCGSRTEKCEKCKKFIKLRDQLSHEHNGCQERSLVQNGKNPYKQPLTYTRGPEQATLWPGNHVVDFFPEDVPFHHEPYYRQTVMEELDSNSMIGQRRSLKNETTQRHNQKNERTVQNLYCPPTDELDGSSPTKQQEQEDYLLAFQLANIEADSVAVQPSQSTSNVSPTDLALLGLAPHSSPPANANFNRAPRNTDTSFSVDDAQEEADLPSDFEIPCEFCNQLISSTILNAHQEECQLVQNGLGNGLNFHNVVEVDHAPADTAWRYPSRDEELFNPYLGTGRQSPSFLDIRQPPSSQSRNPFQTGTNGTTSAIRNDGYREINLPSDDDDESSMVPCEFCEELFPFDAVSIHQVCCDPQNGYIQDDMKEYGFDNPDSEGSKTPEIPSETSSRTRRHQEIPLEPPRRARRHQEIPSEPPSRARRHQPDPVFTDSRVAPKVETKVSVVSKEKTVNMLQTSGQKKLVNKGKERAAFQQPKIANQSFQHSQRSAFNPTRRRRVQREGLRCNEKAG</sequence>
<evidence type="ECO:0000313" key="6">
    <source>
        <dbReference type="EMBL" id="PIK60555.1"/>
    </source>
</evidence>
<feature type="region of interest" description="Disordered" evidence="4">
    <location>
        <begin position="297"/>
        <end position="320"/>
    </location>
</feature>
<dbReference type="AlphaFoldDB" id="A0A2G8LJZ8"/>
<protein>
    <recommendedName>
        <fullName evidence="5">TRAFD1/XAF1 zinc finger domain-containing protein</fullName>
    </recommendedName>
</protein>
<organism evidence="6 7">
    <name type="scientific">Stichopus japonicus</name>
    <name type="common">Sea cucumber</name>
    <dbReference type="NCBI Taxonomy" id="307972"/>
    <lineage>
        <taxon>Eukaryota</taxon>
        <taxon>Metazoa</taxon>
        <taxon>Echinodermata</taxon>
        <taxon>Eleutherozoa</taxon>
        <taxon>Echinozoa</taxon>
        <taxon>Holothuroidea</taxon>
        <taxon>Aspidochirotacea</taxon>
        <taxon>Aspidochirotida</taxon>
        <taxon>Stichopodidae</taxon>
        <taxon>Apostichopus</taxon>
    </lineage>
</organism>
<dbReference type="PANTHER" id="PTHR16295:SF10">
    <property type="entry name" value="EXPRESSED PROTEIN"/>
    <property type="match status" value="1"/>
</dbReference>
<dbReference type="EMBL" id="MRZV01000053">
    <property type="protein sequence ID" value="PIK60555.1"/>
    <property type="molecule type" value="Genomic_DNA"/>
</dbReference>
<keyword evidence="3" id="KW-0862">Zinc</keyword>
<dbReference type="Proteomes" id="UP000230750">
    <property type="component" value="Unassembled WGS sequence"/>
</dbReference>
<dbReference type="InterPro" id="IPR051986">
    <property type="entry name" value="Innate_Immune_Apopt_Reg"/>
</dbReference>
<evidence type="ECO:0000313" key="7">
    <source>
        <dbReference type="Proteomes" id="UP000230750"/>
    </source>
</evidence>
<keyword evidence="7" id="KW-1185">Reference proteome</keyword>
<evidence type="ECO:0000256" key="2">
    <source>
        <dbReference type="ARBA" id="ARBA00022771"/>
    </source>
</evidence>
<dbReference type="GO" id="GO:0005739">
    <property type="term" value="C:mitochondrion"/>
    <property type="evidence" value="ECO:0007669"/>
    <property type="project" value="TreeGrafter"/>
</dbReference>
<name>A0A2G8LJZ8_STIJA</name>